<evidence type="ECO:0000313" key="3">
    <source>
        <dbReference type="EMBL" id="KAK3790278.1"/>
    </source>
</evidence>
<evidence type="ECO:0000256" key="1">
    <source>
        <dbReference type="SAM" id="MobiDB-lite"/>
    </source>
</evidence>
<dbReference type="GO" id="GO:0003700">
    <property type="term" value="F:DNA-binding transcription factor activity"/>
    <property type="evidence" value="ECO:0007669"/>
    <property type="project" value="InterPro"/>
</dbReference>
<organism evidence="3 4">
    <name type="scientific">Elysia crispata</name>
    <name type="common">lettuce slug</name>
    <dbReference type="NCBI Taxonomy" id="231223"/>
    <lineage>
        <taxon>Eukaryota</taxon>
        <taxon>Metazoa</taxon>
        <taxon>Spiralia</taxon>
        <taxon>Lophotrochozoa</taxon>
        <taxon>Mollusca</taxon>
        <taxon>Gastropoda</taxon>
        <taxon>Heterobranchia</taxon>
        <taxon>Euthyneura</taxon>
        <taxon>Panpulmonata</taxon>
        <taxon>Sacoglossa</taxon>
        <taxon>Placobranchoidea</taxon>
        <taxon>Plakobranchidae</taxon>
        <taxon>Elysia</taxon>
    </lineage>
</organism>
<dbReference type="AlphaFoldDB" id="A0AAE1AM93"/>
<feature type="domain" description="RHD" evidence="2">
    <location>
        <begin position="129"/>
        <end position="185"/>
    </location>
</feature>
<dbReference type="GO" id="GO:0003677">
    <property type="term" value="F:DNA binding"/>
    <property type="evidence" value="ECO:0007669"/>
    <property type="project" value="InterPro"/>
</dbReference>
<evidence type="ECO:0000259" key="2">
    <source>
        <dbReference type="PROSITE" id="PS50254"/>
    </source>
</evidence>
<dbReference type="InterPro" id="IPR008967">
    <property type="entry name" value="p53-like_TF_DNA-bd_sf"/>
</dbReference>
<keyword evidence="4" id="KW-1185">Reference proteome</keyword>
<dbReference type="EMBL" id="JAWDGP010001550">
    <property type="protein sequence ID" value="KAK3790278.1"/>
    <property type="molecule type" value="Genomic_DNA"/>
</dbReference>
<proteinExistence type="predicted"/>
<dbReference type="Proteomes" id="UP001283361">
    <property type="component" value="Unassembled WGS sequence"/>
</dbReference>
<dbReference type="PROSITE" id="PS50254">
    <property type="entry name" value="REL_2"/>
    <property type="match status" value="1"/>
</dbReference>
<accession>A0AAE1AM93</accession>
<evidence type="ECO:0000313" key="4">
    <source>
        <dbReference type="Proteomes" id="UP001283361"/>
    </source>
</evidence>
<sequence>MLLMRVLMARDCGVMKSHLNFTKRKIRDRLQAEDIFVQVLRFTTVVRLLGQVKETLKISIAAMKPGPKTRQKGLAPINDNVGSKISAKELPSEDILKMTGLVQARPNVSTKPSVQIIKCISFQKFRYSGENRPGKKYQEKEFMTLQLNNLAEKVVRVIIICTDADNRELIHPNGLVGKDCHHGIYDKDYVVNKSTFLIKIPYLRTERIKINAKKDEHKNIIQANNIQAVLSQRASHLPTPYKERCLSQCTDKYTSARKFDTTKVCLGVIITVQSQGGEYNGSLHAISHMVRNASEKTSLEIYKLSHTEVSAWHGREIDIFTNEDGPAIEPDKCLVYVTLCDVPGAEEWKSDIFSPTGDDILYKKVIRYKIPAIAPNYDISSPVSALLHLECPQSNQYCNTEFKYTPLDTGFVCIDNLSPGNSKRSFEELQSYEDVKPIVKKVRMEEEENNTPNESVKATLKSKLRARQENYHSSDHQQNEDLVGANGDGEHFIVDPSYSQQQKGLPRYTEQQHVFIRHEDPQTGEASYLLDMDASKRNHSDHDSPFQSHSQDVKVVAAGYSDAVPPNTTVLIYTTNNEGTEQVAISDADAEHVIVENSAFMQGSQVEYRGKENRQEIGSDKIVGASSNPMSEQIVRREAIGIKQMHENPGTTLAVYKAVQEVQGVTKENISSLPHQFPYVLAQSSNSLLTSSCSPTYNKTSSAIPEIRRMVIPNKQISETSPWEVGSVEDAESYDMCAEAVHYEQDRQPSQPGGLKMELTDSSHPPNVTESEFQRHERSFKVSAEENKKQAAVLTQAKVSVGKNRAKSPKPMGLNSYLEGAIANNLPTLEVSQIAETFVDALDQVDADAE</sequence>
<dbReference type="SUPFAM" id="SSF49417">
    <property type="entry name" value="p53-like transcription factors"/>
    <property type="match status" value="1"/>
</dbReference>
<reference evidence="3" key="1">
    <citation type="journal article" date="2023" name="G3 (Bethesda)">
        <title>A reference genome for the long-term kleptoplast-retaining sea slug Elysia crispata morphotype clarki.</title>
        <authorList>
            <person name="Eastman K.E."/>
            <person name="Pendleton A.L."/>
            <person name="Shaikh M.A."/>
            <person name="Suttiyut T."/>
            <person name="Ogas R."/>
            <person name="Tomko P."/>
            <person name="Gavelis G."/>
            <person name="Widhalm J.R."/>
            <person name="Wisecaver J.H."/>
        </authorList>
    </citation>
    <scope>NUCLEOTIDE SEQUENCE</scope>
    <source>
        <strain evidence="3">ECLA1</strain>
    </source>
</reference>
<feature type="region of interest" description="Disordered" evidence="1">
    <location>
        <begin position="466"/>
        <end position="485"/>
    </location>
</feature>
<feature type="compositionally biased region" description="Polar residues" evidence="1">
    <location>
        <begin position="760"/>
        <end position="771"/>
    </location>
</feature>
<dbReference type="InterPro" id="IPR011539">
    <property type="entry name" value="RHD_DNA_bind_dom"/>
</dbReference>
<comment type="caution">
    <text evidence="3">The sequence shown here is derived from an EMBL/GenBank/DDBJ whole genome shotgun (WGS) entry which is preliminary data.</text>
</comment>
<feature type="region of interest" description="Disordered" evidence="1">
    <location>
        <begin position="745"/>
        <end position="771"/>
    </location>
</feature>
<gene>
    <name evidence="3" type="ORF">RRG08_034840</name>
</gene>
<protein>
    <recommendedName>
        <fullName evidence="2">RHD domain-containing protein</fullName>
    </recommendedName>
</protein>
<dbReference type="InterPro" id="IPR037059">
    <property type="entry name" value="RHD_DNA_bind_dom_sf"/>
</dbReference>
<name>A0AAE1AM93_9GAST</name>
<feature type="compositionally biased region" description="Basic and acidic residues" evidence="1">
    <location>
        <begin position="466"/>
        <end position="479"/>
    </location>
</feature>
<dbReference type="Gene3D" id="2.60.40.340">
    <property type="entry name" value="Rel homology domain (RHD), DNA-binding domain"/>
    <property type="match status" value="1"/>
</dbReference>